<name>A0A3P8IYD9_9TREM</name>
<reference evidence="2 3" key="1">
    <citation type="submission" date="2018-11" db="EMBL/GenBank/DDBJ databases">
        <authorList>
            <consortium name="Pathogen Informatics"/>
        </authorList>
    </citation>
    <scope>NUCLEOTIDE SEQUENCE [LARGE SCALE GENOMIC DNA]</scope>
    <source>
        <strain>Denwood</strain>
        <strain evidence="3">Zambia</strain>
    </source>
</reference>
<proteinExistence type="predicted"/>
<organism evidence="2 3">
    <name type="scientific">Schistosoma mattheei</name>
    <dbReference type="NCBI Taxonomy" id="31246"/>
    <lineage>
        <taxon>Eukaryota</taxon>
        <taxon>Metazoa</taxon>
        <taxon>Spiralia</taxon>
        <taxon>Lophotrochozoa</taxon>
        <taxon>Platyhelminthes</taxon>
        <taxon>Trematoda</taxon>
        <taxon>Digenea</taxon>
        <taxon>Strigeidida</taxon>
        <taxon>Schistosomatoidea</taxon>
        <taxon>Schistosomatidae</taxon>
        <taxon>Schistosoma</taxon>
    </lineage>
</organism>
<keyword evidence="1" id="KW-0472">Membrane</keyword>
<dbReference type="AlphaFoldDB" id="A0A3P8IYD9"/>
<accession>A0A3P8IYD9</accession>
<protein>
    <submittedName>
        <fullName evidence="2">Uncharacterized protein</fullName>
    </submittedName>
</protein>
<keyword evidence="1" id="KW-0812">Transmembrane</keyword>
<evidence type="ECO:0000256" key="1">
    <source>
        <dbReference type="SAM" id="Phobius"/>
    </source>
</evidence>
<keyword evidence="1" id="KW-1133">Transmembrane helix</keyword>
<keyword evidence="3" id="KW-1185">Reference proteome</keyword>
<evidence type="ECO:0000313" key="2">
    <source>
        <dbReference type="EMBL" id="VDP61609.1"/>
    </source>
</evidence>
<evidence type="ECO:0000313" key="3">
    <source>
        <dbReference type="Proteomes" id="UP000269396"/>
    </source>
</evidence>
<dbReference type="Proteomes" id="UP000269396">
    <property type="component" value="Unassembled WGS sequence"/>
</dbReference>
<sequence length="66" mass="7700">MLLGLAAGLVSLGSLWLYNLFEWCSGLIILYKYLFLPYCNSLANLYFIYIYSLSNIFFYLNKTSIH</sequence>
<gene>
    <name evidence="2" type="ORF">SMTD_LOCUS12698</name>
</gene>
<feature type="transmembrane region" description="Helical" evidence="1">
    <location>
        <begin position="41"/>
        <end position="60"/>
    </location>
</feature>
<dbReference type="EMBL" id="UZAL01032715">
    <property type="protein sequence ID" value="VDP61609.1"/>
    <property type="molecule type" value="Genomic_DNA"/>
</dbReference>